<keyword evidence="2 4" id="KW-0238">DNA-binding</keyword>
<protein>
    <submittedName>
        <fullName evidence="6">TetR/AcrR family transcriptional regulator</fullName>
    </submittedName>
</protein>
<evidence type="ECO:0000313" key="7">
    <source>
        <dbReference type="Proteomes" id="UP000316968"/>
    </source>
</evidence>
<dbReference type="SUPFAM" id="SSF48498">
    <property type="entry name" value="Tetracyclin repressor-like, C-terminal domain"/>
    <property type="match status" value="1"/>
</dbReference>
<evidence type="ECO:0000256" key="2">
    <source>
        <dbReference type="ARBA" id="ARBA00023125"/>
    </source>
</evidence>
<dbReference type="PANTHER" id="PTHR47506">
    <property type="entry name" value="TRANSCRIPTIONAL REGULATORY PROTEIN"/>
    <property type="match status" value="1"/>
</dbReference>
<feature type="domain" description="HTH tetR-type" evidence="5">
    <location>
        <begin position="6"/>
        <end position="66"/>
    </location>
</feature>
<sequence length="194" mass="22218">MARSKEFEIHEVLDKAMILFWEQGYEKTSMSDLVEHMGIHRRSLYDTFGDKHSLFLQAMDRYIGKVETRLTQEVKQSETATEAMRAVFRFMIAEQDHSPSGCMIVNSMTELAARDAEINIKSMRSLASTEEMFERIIVWGQQTGEFSSGCEPKEAAEYLQALSIGIRAMGRTTVDTEKLVRIMNMAIRFLTQPS</sequence>
<dbReference type="KEGG" id="saca:FFV09_13785"/>
<dbReference type="Pfam" id="PF00440">
    <property type="entry name" value="TetR_N"/>
    <property type="match status" value="1"/>
</dbReference>
<keyword evidence="1" id="KW-0805">Transcription regulation</keyword>
<evidence type="ECO:0000259" key="5">
    <source>
        <dbReference type="PROSITE" id="PS50977"/>
    </source>
</evidence>
<keyword evidence="7" id="KW-1185">Reference proteome</keyword>
<evidence type="ECO:0000256" key="1">
    <source>
        <dbReference type="ARBA" id="ARBA00023015"/>
    </source>
</evidence>
<dbReference type="PROSITE" id="PS50977">
    <property type="entry name" value="HTH_TETR_2"/>
    <property type="match status" value="1"/>
</dbReference>
<dbReference type="InterPro" id="IPR011075">
    <property type="entry name" value="TetR_C"/>
</dbReference>
<organism evidence="6 7">
    <name type="scientific">Saccharibacillus brassicae</name>
    <dbReference type="NCBI Taxonomy" id="2583377"/>
    <lineage>
        <taxon>Bacteria</taxon>
        <taxon>Bacillati</taxon>
        <taxon>Bacillota</taxon>
        <taxon>Bacilli</taxon>
        <taxon>Bacillales</taxon>
        <taxon>Paenibacillaceae</taxon>
        <taxon>Saccharibacillus</taxon>
    </lineage>
</organism>
<dbReference type="EMBL" id="CP041217">
    <property type="protein sequence ID" value="QDH21821.1"/>
    <property type="molecule type" value="Genomic_DNA"/>
</dbReference>
<dbReference type="Gene3D" id="1.10.357.10">
    <property type="entry name" value="Tetracycline Repressor, domain 2"/>
    <property type="match status" value="1"/>
</dbReference>
<dbReference type="InterPro" id="IPR036271">
    <property type="entry name" value="Tet_transcr_reg_TetR-rel_C_sf"/>
</dbReference>
<gene>
    <name evidence="6" type="ORF">FFV09_13785</name>
</gene>
<dbReference type="PRINTS" id="PR00455">
    <property type="entry name" value="HTHTETR"/>
</dbReference>
<feature type="DNA-binding region" description="H-T-H motif" evidence="4">
    <location>
        <begin position="29"/>
        <end position="48"/>
    </location>
</feature>
<proteinExistence type="predicted"/>
<evidence type="ECO:0000256" key="3">
    <source>
        <dbReference type="ARBA" id="ARBA00023163"/>
    </source>
</evidence>
<keyword evidence="3" id="KW-0804">Transcription</keyword>
<name>A0A4Y6UZN5_SACBS</name>
<dbReference type="PANTHER" id="PTHR47506:SF1">
    <property type="entry name" value="HTH-TYPE TRANSCRIPTIONAL REGULATOR YJDC"/>
    <property type="match status" value="1"/>
</dbReference>
<accession>A0A4Y6UZN5</accession>
<dbReference type="RefSeq" id="WP_141448365.1">
    <property type="nucleotide sequence ID" value="NZ_CBCSAZ010000007.1"/>
</dbReference>
<evidence type="ECO:0000313" key="6">
    <source>
        <dbReference type="EMBL" id="QDH21821.1"/>
    </source>
</evidence>
<dbReference type="AlphaFoldDB" id="A0A4Y6UZN5"/>
<dbReference type="Pfam" id="PF16925">
    <property type="entry name" value="TetR_C_13"/>
    <property type="match status" value="1"/>
</dbReference>
<reference evidence="6 7" key="1">
    <citation type="submission" date="2019-06" db="EMBL/GenBank/DDBJ databases">
        <title>Saccharibacillus brassicae sp. nov., an endophytic bacterium isolated from Chinese cabbage seeds (Brassica pekinensis).</title>
        <authorList>
            <person name="Jiang L."/>
            <person name="Lee J."/>
            <person name="Kim S.W."/>
        </authorList>
    </citation>
    <scope>NUCLEOTIDE SEQUENCE [LARGE SCALE GENOMIC DNA]</scope>
    <source>
        <strain evidence="7">KCTC 43072 / ATSA2</strain>
    </source>
</reference>
<dbReference type="Gene3D" id="1.10.10.60">
    <property type="entry name" value="Homeodomain-like"/>
    <property type="match status" value="1"/>
</dbReference>
<dbReference type="Proteomes" id="UP000316968">
    <property type="component" value="Chromosome"/>
</dbReference>
<dbReference type="SUPFAM" id="SSF46689">
    <property type="entry name" value="Homeodomain-like"/>
    <property type="match status" value="1"/>
</dbReference>
<dbReference type="GO" id="GO:0003677">
    <property type="term" value="F:DNA binding"/>
    <property type="evidence" value="ECO:0007669"/>
    <property type="project" value="UniProtKB-UniRule"/>
</dbReference>
<evidence type="ECO:0000256" key="4">
    <source>
        <dbReference type="PROSITE-ProRule" id="PRU00335"/>
    </source>
</evidence>
<dbReference type="OrthoDB" id="9795242at2"/>
<dbReference type="InterPro" id="IPR009057">
    <property type="entry name" value="Homeodomain-like_sf"/>
</dbReference>
<dbReference type="InterPro" id="IPR001647">
    <property type="entry name" value="HTH_TetR"/>
</dbReference>